<accession>A0A161VF72</accession>
<evidence type="ECO:0000313" key="3">
    <source>
        <dbReference type="Proteomes" id="UP000076584"/>
    </source>
</evidence>
<dbReference type="PANTHER" id="PTHR38166">
    <property type="entry name" value="C2H2-TYPE DOMAIN-CONTAINING PROTEIN-RELATED"/>
    <property type="match status" value="1"/>
</dbReference>
<comment type="caution">
    <text evidence="2">The sequence shown here is derived from an EMBL/GenBank/DDBJ whole genome shotgun (WGS) entry which is preliminary data.</text>
</comment>
<evidence type="ECO:0008006" key="4">
    <source>
        <dbReference type="Google" id="ProtNLM"/>
    </source>
</evidence>
<keyword evidence="3" id="KW-1185">Reference proteome</keyword>
<feature type="compositionally biased region" description="Low complexity" evidence="1">
    <location>
        <begin position="305"/>
        <end position="328"/>
    </location>
</feature>
<dbReference type="Gene3D" id="3.30.160.60">
    <property type="entry name" value="Classic Zinc Finger"/>
    <property type="match status" value="1"/>
</dbReference>
<feature type="region of interest" description="Disordered" evidence="1">
    <location>
        <begin position="196"/>
        <end position="217"/>
    </location>
</feature>
<feature type="compositionally biased region" description="Polar residues" evidence="1">
    <location>
        <begin position="551"/>
        <end position="570"/>
    </location>
</feature>
<dbReference type="Proteomes" id="UP000076584">
    <property type="component" value="Unassembled WGS sequence"/>
</dbReference>
<feature type="compositionally biased region" description="Low complexity" evidence="1">
    <location>
        <begin position="203"/>
        <end position="214"/>
    </location>
</feature>
<name>A0A161VF72_COLIC</name>
<feature type="compositionally biased region" description="Basic and acidic residues" evidence="1">
    <location>
        <begin position="25"/>
        <end position="35"/>
    </location>
</feature>
<sequence>MAAPRAAPPSWRTKLPFHCGNPQQREQREQREQRQQRQQGYAGKQCLVEPVVSNPTFEKQSRNCHGPGKAREWLLSNDSTFSFSKPSNDDGEDDERQTIATSMVAHASSTAYSEVTDDYSSVATPDDCASDQVYIVEHDAANDDSFRGIGDCFDGLRFNGQLYINLSLPFDRDTNIEDRHYWKNLAEQNEASEHLGRTGFKTPHSSSPSEPAPSLVTNCSTVESETIATHQYPTGASALPLDDQRAQQPKFCLFTTNKPVDFEEVEKGGTSHHRIQEVPLGIPTQHIGQRSGGRGRSRDGGGRGTTSSSTSHAHAASSDSSSSKATGGLKRRREDDDPEENNQGNREPSKRAKPNGAEKRSLACPFLKRDPKKYLRCLIYHFKTTGDLKQHLKRCHFAPIHCPICGEVFPSRVLYDEHIERDDCQENVVSEYDIDEDTQEFLKQPLRDPDESVRWFLIWDILFPDMKDQRPPSPFQLDIWYEIWAIFRDQLRQHLPDLIAAFVGNGCSQATAQANVRDLEILAQRIGEGTIDVSSVLDGTPRPLVGDISGTDDSTGQTSPNNTTSFDDQVDNSNPRYELLLATGPAGVGSQDFPQDLPLLDIDYYGLWPSDLENIDENIDLDQILRESGEM</sequence>
<evidence type="ECO:0000313" key="2">
    <source>
        <dbReference type="EMBL" id="KZL64215.1"/>
    </source>
</evidence>
<feature type="region of interest" description="Disordered" evidence="1">
    <location>
        <begin position="542"/>
        <end position="570"/>
    </location>
</feature>
<feature type="region of interest" description="Disordered" evidence="1">
    <location>
        <begin position="1"/>
        <end position="47"/>
    </location>
</feature>
<reference evidence="2 3" key="1">
    <citation type="submission" date="2015-06" db="EMBL/GenBank/DDBJ databases">
        <title>Survival trade-offs in plant roots during colonization by closely related pathogenic and mutualistic fungi.</title>
        <authorList>
            <person name="Hacquard S."/>
            <person name="Kracher B."/>
            <person name="Hiruma K."/>
            <person name="Weinman A."/>
            <person name="Muench P."/>
            <person name="Garrido Oter R."/>
            <person name="Ver Loren van Themaat E."/>
            <person name="Dallerey J.-F."/>
            <person name="Damm U."/>
            <person name="Henrissat B."/>
            <person name="Lespinet O."/>
            <person name="Thon M."/>
            <person name="Kemen E."/>
            <person name="McHardy A.C."/>
            <person name="Schulze-Lefert P."/>
            <person name="O'Connell R.J."/>
        </authorList>
    </citation>
    <scope>NUCLEOTIDE SEQUENCE [LARGE SCALE GENOMIC DNA]</scope>
    <source>
        <strain evidence="2 3">MAFF 238704</strain>
    </source>
</reference>
<evidence type="ECO:0000256" key="1">
    <source>
        <dbReference type="SAM" id="MobiDB-lite"/>
    </source>
</evidence>
<proteinExistence type="predicted"/>
<gene>
    <name evidence="2" type="ORF">CI238_00612</name>
</gene>
<feature type="region of interest" description="Disordered" evidence="1">
    <location>
        <begin position="266"/>
        <end position="363"/>
    </location>
</feature>
<protein>
    <recommendedName>
        <fullName evidence="4">C2H2-type domain-containing protein</fullName>
    </recommendedName>
</protein>
<organism evidence="2 3">
    <name type="scientific">Colletotrichum incanum</name>
    <name type="common">Soybean anthracnose fungus</name>
    <dbReference type="NCBI Taxonomy" id="1573173"/>
    <lineage>
        <taxon>Eukaryota</taxon>
        <taxon>Fungi</taxon>
        <taxon>Dikarya</taxon>
        <taxon>Ascomycota</taxon>
        <taxon>Pezizomycotina</taxon>
        <taxon>Sordariomycetes</taxon>
        <taxon>Hypocreomycetidae</taxon>
        <taxon>Glomerellales</taxon>
        <taxon>Glomerellaceae</taxon>
        <taxon>Colletotrichum</taxon>
        <taxon>Colletotrichum spaethianum species complex</taxon>
    </lineage>
</organism>
<dbReference type="EMBL" id="LFIW01002706">
    <property type="protein sequence ID" value="KZL64215.1"/>
    <property type="molecule type" value="Genomic_DNA"/>
</dbReference>
<dbReference type="PANTHER" id="PTHR38166:SF1">
    <property type="entry name" value="C2H2-TYPE DOMAIN-CONTAINING PROTEIN"/>
    <property type="match status" value="1"/>
</dbReference>
<dbReference type="AlphaFoldDB" id="A0A161VF72"/>
<dbReference type="STRING" id="1573173.A0A161VF72"/>